<dbReference type="PANTHER" id="PTHR38451">
    <property type="entry name" value="TRNA (ADENINE(22)-N(1))-METHYLTRANSFERASE"/>
    <property type="match status" value="1"/>
</dbReference>
<accession>A0ABY4C5P7</accession>
<dbReference type="Gene3D" id="3.40.50.150">
    <property type="entry name" value="Vaccinia Virus protein VP39"/>
    <property type="match status" value="1"/>
</dbReference>
<sequence>MYQLTPRLQFIHDHLISGEPVWDFCCDHGIVGLSAYKSGKFPEIYFVDQVSSIMEKLSRRFAEKFLRVEQNTQVQFLTLPGEEVKDVLKGTVVIAGVGGIAIHKIVKNLHEQGLLKATRLILGPQRDEQKLEEMLCQMLDSDYKICNVDYRIEERGRTRKLLIFNKK</sequence>
<proteinExistence type="predicted"/>
<dbReference type="RefSeq" id="WP_243535094.1">
    <property type="nucleotide sequence ID" value="NZ_CP093442.1"/>
</dbReference>
<gene>
    <name evidence="1" type="ORF">MNR06_08850</name>
</gene>
<keyword evidence="1" id="KW-0808">Transferase</keyword>
<dbReference type="Proteomes" id="UP000830116">
    <property type="component" value="Chromosome"/>
</dbReference>
<keyword evidence="2" id="KW-1185">Reference proteome</keyword>
<keyword evidence="1" id="KW-0489">Methyltransferase</keyword>
<dbReference type="GO" id="GO:0008168">
    <property type="term" value="F:methyltransferase activity"/>
    <property type="evidence" value="ECO:0007669"/>
    <property type="project" value="UniProtKB-KW"/>
</dbReference>
<dbReference type="PANTHER" id="PTHR38451:SF1">
    <property type="entry name" value="TRNA (ADENINE(22)-N(1))-METHYLTRANSFERASE"/>
    <property type="match status" value="1"/>
</dbReference>
<evidence type="ECO:0000313" key="2">
    <source>
        <dbReference type="Proteomes" id="UP000830116"/>
    </source>
</evidence>
<dbReference type="InterPro" id="IPR029063">
    <property type="entry name" value="SAM-dependent_MTases_sf"/>
</dbReference>
<evidence type="ECO:0000313" key="1">
    <source>
        <dbReference type="EMBL" id="UOE99803.1"/>
    </source>
</evidence>
<dbReference type="GO" id="GO:0032259">
    <property type="term" value="P:methylation"/>
    <property type="evidence" value="ECO:0007669"/>
    <property type="project" value="UniProtKB-KW"/>
</dbReference>
<protein>
    <submittedName>
        <fullName evidence="1">Class I SAM-dependent methyltransferase</fullName>
    </submittedName>
</protein>
<reference evidence="1" key="1">
    <citation type="submission" date="2022-03" db="EMBL/GenBank/DDBJ databases">
        <title>Genome Identification and Characterization of new species Bdellovibrio reynosense LBG001 sp. nov. from a Mexico soil sample.</title>
        <authorList>
            <person name="Camilli A."/>
            <person name="Ajao Y."/>
            <person name="Guo X."/>
        </authorList>
    </citation>
    <scope>NUCLEOTIDE SEQUENCE</scope>
    <source>
        <strain evidence="1">LBG001</strain>
    </source>
</reference>
<organism evidence="1 2">
    <name type="scientific">Bdellovibrio reynosensis</name>
    <dbReference type="NCBI Taxonomy" id="2835041"/>
    <lineage>
        <taxon>Bacteria</taxon>
        <taxon>Pseudomonadati</taxon>
        <taxon>Bdellovibrionota</taxon>
        <taxon>Bdellovibrionia</taxon>
        <taxon>Bdellovibrionales</taxon>
        <taxon>Pseudobdellovibrionaceae</taxon>
        <taxon>Bdellovibrio</taxon>
    </lineage>
</organism>
<dbReference type="Pfam" id="PF12847">
    <property type="entry name" value="Methyltransf_18"/>
    <property type="match status" value="1"/>
</dbReference>
<dbReference type="EMBL" id="CP093442">
    <property type="protein sequence ID" value="UOE99803.1"/>
    <property type="molecule type" value="Genomic_DNA"/>
</dbReference>
<name>A0ABY4C5P7_9BACT</name>